<dbReference type="PROSITE" id="PS50262">
    <property type="entry name" value="G_PROTEIN_RECEP_F1_2"/>
    <property type="match status" value="1"/>
</dbReference>
<keyword evidence="8 9" id="KW-0807">Transducer</keyword>
<evidence type="ECO:0000256" key="2">
    <source>
        <dbReference type="ARBA" id="ARBA00010663"/>
    </source>
</evidence>
<comment type="similarity">
    <text evidence="2 9">Belongs to the G-protein coupled receptor 1 family.</text>
</comment>
<dbReference type="AlphaFoldDB" id="A0A2W1BPD9"/>
<name>A0A2W1BPD9_HELAM</name>
<dbReference type="Proteomes" id="UP000249218">
    <property type="component" value="Unassembled WGS sequence"/>
</dbReference>
<keyword evidence="13" id="KW-1185">Reference proteome</keyword>
<dbReference type="GO" id="GO:0005886">
    <property type="term" value="C:plasma membrane"/>
    <property type="evidence" value="ECO:0007669"/>
    <property type="project" value="TreeGrafter"/>
</dbReference>
<dbReference type="Gene3D" id="1.20.1070.10">
    <property type="entry name" value="Rhodopsin 7-helix transmembrane proteins"/>
    <property type="match status" value="1"/>
</dbReference>
<dbReference type="PRINTS" id="PR00237">
    <property type="entry name" value="GPCRRHODOPSN"/>
</dbReference>
<evidence type="ECO:0000256" key="7">
    <source>
        <dbReference type="ARBA" id="ARBA00023170"/>
    </source>
</evidence>
<dbReference type="InterPro" id="IPR000276">
    <property type="entry name" value="GPCR_Rhodpsn"/>
</dbReference>
<protein>
    <recommendedName>
        <fullName evidence="11">G-protein coupled receptors family 1 profile domain-containing protein</fullName>
    </recommendedName>
</protein>
<evidence type="ECO:0000256" key="9">
    <source>
        <dbReference type="RuleBase" id="RU000688"/>
    </source>
</evidence>
<feature type="transmembrane region" description="Helical" evidence="10">
    <location>
        <begin position="147"/>
        <end position="166"/>
    </location>
</feature>
<evidence type="ECO:0000256" key="4">
    <source>
        <dbReference type="ARBA" id="ARBA00022989"/>
    </source>
</evidence>
<dbReference type="GO" id="GO:0004930">
    <property type="term" value="F:G protein-coupled receptor activity"/>
    <property type="evidence" value="ECO:0007669"/>
    <property type="project" value="UniProtKB-KW"/>
</dbReference>
<dbReference type="Pfam" id="PF00001">
    <property type="entry name" value="7tm_1"/>
    <property type="match status" value="1"/>
</dbReference>
<keyword evidence="6 10" id="KW-0472">Membrane</keyword>
<feature type="transmembrane region" description="Helical" evidence="10">
    <location>
        <begin position="105"/>
        <end position="126"/>
    </location>
</feature>
<sequence>MASQNSTAPAAPANVIQNNVFDVVVELMATSLTTYYTPLLVLLGSIGNIISIYVFYATKLRLQSTSVYLSVLAVSDTLFLLNLLPPWLLAMGITDFFHRKGFCQIIVYGSYTSCCLSAWLVVAFTIERFVAVLYPLRRNSMCTVARARFIIGLLVFSSILVNLPLIQLASSSINDCNIDLNYMEHAARFNLADTLVSFSFPLGIIVFLNAWITVGVYRLECERRALQAEQAACPAESGSSGRQAGARALPPLRSQHRVTRMLLIVSTVFVVLNLPAYTMRLLAYAYDMVSLLNNF</sequence>
<evidence type="ECO:0000256" key="5">
    <source>
        <dbReference type="ARBA" id="ARBA00023040"/>
    </source>
</evidence>
<dbReference type="InterPro" id="IPR017452">
    <property type="entry name" value="GPCR_Rhodpsn_7TM"/>
</dbReference>
<evidence type="ECO:0000313" key="12">
    <source>
        <dbReference type="EMBL" id="PZC74736.1"/>
    </source>
</evidence>
<evidence type="ECO:0000259" key="11">
    <source>
        <dbReference type="PROSITE" id="PS50262"/>
    </source>
</evidence>
<dbReference type="EMBL" id="KZ150031">
    <property type="protein sequence ID" value="PZC74736.1"/>
    <property type="molecule type" value="Genomic_DNA"/>
</dbReference>
<feature type="transmembrane region" description="Helical" evidence="10">
    <location>
        <begin position="198"/>
        <end position="217"/>
    </location>
</feature>
<feature type="transmembrane region" description="Helical" evidence="10">
    <location>
        <begin position="262"/>
        <end position="286"/>
    </location>
</feature>
<evidence type="ECO:0000313" key="13">
    <source>
        <dbReference type="Proteomes" id="UP000249218"/>
    </source>
</evidence>
<evidence type="ECO:0000256" key="3">
    <source>
        <dbReference type="ARBA" id="ARBA00022692"/>
    </source>
</evidence>
<dbReference type="OrthoDB" id="9990906at2759"/>
<feature type="transmembrane region" description="Helical" evidence="10">
    <location>
        <begin position="67"/>
        <end position="85"/>
    </location>
</feature>
<comment type="subcellular location">
    <subcellularLocation>
        <location evidence="1">Membrane</location>
        <topology evidence="1">Multi-pass membrane protein</topology>
    </subcellularLocation>
</comment>
<feature type="transmembrane region" description="Helical" evidence="10">
    <location>
        <begin position="35"/>
        <end position="55"/>
    </location>
</feature>
<dbReference type="PROSITE" id="PS00237">
    <property type="entry name" value="G_PROTEIN_RECEP_F1_1"/>
    <property type="match status" value="1"/>
</dbReference>
<dbReference type="SUPFAM" id="SSF81321">
    <property type="entry name" value="Family A G protein-coupled receptor-like"/>
    <property type="match status" value="1"/>
</dbReference>
<keyword evidence="5 9" id="KW-0297">G-protein coupled receptor</keyword>
<feature type="domain" description="G-protein coupled receptors family 1 profile" evidence="11">
    <location>
        <begin position="47"/>
        <end position="295"/>
    </location>
</feature>
<evidence type="ECO:0000256" key="6">
    <source>
        <dbReference type="ARBA" id="ARBA00023136"/>
    </source>
</evidence>
<reference evidence="12 13" key="1">
    <citation type="journal article" date="2017" name="BMC Biol.">
        <title>Genomic innovations, transcriptional plasticity and gene loss underlying the evolution and divergence of two highly polyphagous and invasive Helicoverpa pest species.</title>
        <authorList>
            <person name="Pearce S.L."/>
            <person name="Clarke D.F."/>
            <person name="East P.D."/>
            <person name="Elfekih S."/>
            <person name="Gordon K.H."/>
            <person name="Jermiin L.S."/>
            <person name="McGaughran A."/>
            <person name="Oakeshott J.G."/>
            <person name="Papanikolaou A."/>
            <person name="Perera O.P."/>
            <person name="Rane R.V."/>
            <person name="Richards S."/>
            <person name="Tay W.T."/>
            <person name="Walsh T.K."/>
            <person name="Anderson A."/>
            <person name="Anderson C.J."/>
            <person name="Asgari S."/>
            <person name="Board P.G."/>
            <person name="Bretschneider A."/>
            <person name="Campbell P.M."/>
            <person name="Chertemps T."/>
            <person name="Christeller J.T."/>
            <person name="Coppin C.W."/>
            <person name="Downes S.J."/>
            <person name="Duan G."/>
            <person name="Farnsworth C.A."/>
            <person name="Good R.T."/>
            <person name="Han L.B."/>
            <person name="Han Y.C."/>
            <person name="Hatje K."/>
            <person name="Horne I."/>
            <person name="Huang Y.P."/>
            <person name="Hughes D.S."/>
            <person name="Jacquin-Joly E."/>
            <person name="James W."/>
            <person name="Jhangiani S."/>
            <person name="Kollmar M."/>
            <person name="Kuwar S.S."/>
            <person name="Li S."/>
            <person name="Liu N.Y."/>
            <person name="Maibeche M.T."/>
            <person name="Miller J.R."/>
            <person name="Montagne N."/>
            <person name="Perry T."/>
            <person name="Qu J."/>
            <person name="Song S.V."/>
            <person name="Sutton G.G."/>
            <person name="Vogel H."/>
            <person name="Walenz B.P."/>
            <person name="Xu W."/>
            <person name="Zhang H.J."/>
            <person name="Zou Z."/>
            <person name="Batterham P."/>
            <person name="Edwards O.R."/>
            <person name="Feyereisen R."/>
            <person name="Gibbs R.A."/>
            <person name="Heckel D.G."/>
            <person name="McGrath A."/>
            <person name="Robin C."/>
            <person name="Scherer S.E."/>
            <person name="Worley K.C."/>
            <person name="Wu Y.D."/>
        </authorList>
    </citation>
    <scope>NUCLEOTIDE SEQUENCE [LARGE SCALE GENOMIC DNA]</scope>
    <source>
        <strain evidence="12">Harm_GR_Male_#8</strain>
        <tissue evidence="12">Whole organism</tissue>
    </source>
</reference>
<dbReference type="PANTHER" id="PTHR24243">
    <property type="entry name" value="G-PROTEIN COUPLED RECEPTOR"/>
    <property type="match status" value="1"/>
</dbReference>
<keyword evidence="7 9" id="KW-0675">Receptor</keyword>
<proteinExistence type="inferred from homology"/>
<keyword evidence="3 9" id="KW-0812">Transmembrane</keyword>
<evidence type="ECO:0000256" key="10">
    <source>
        <dbReference type="SAM" id="Phobius"/>
    </source>
</evidence>
<accession>A0A2W1BPD9</accession>
<dbReference type="PANTHER" id="PTHR24243:SF230">
    <property type="entry name" value="G-PROTEIN COUPLED RECEPTORS FAMILY 1 PROFILE DOMAIN-CONTAINING PROTEIN"/>
    <property type="match status" value="1"/>
</dbReference>
<gene>
    <name evidence="12" type="primary">HaOG207313</name>
    <name evidence="12" type="ORF">B5X24_HaOG207313</name>
</gene>
<evidence type="ECO:0000256" key="1">
    <source>
        <dbReference type="ARBA" id="ARBA00004141"/>
    </source>
</evidence>
<evidence type="ECO:0000256" key="8">
    <source>
        <dbReference type="ARBA" id="ARBA00023224"/>
    </source>
</evidence>
<keyword evidence="4 10" id="KW-1133">Transmembrane helix</keyword>
<organism evidence="12 13">
    <name type="scientific">Helicoverpa armigera</name>
    <name type="common">Cotton bollworm</name>
    <name type="synonym">Heliothis armigera</name>
    <dbReference type="NCBI Taxonomy" id="29058"/>
    <lineage>
        <taxon>Eukaryota</taxon>
        <taxon>Metazoa</taxon>
        <taxon>Ecdysozoa</taxon>
        <taxon>Arthropoda</taxon>
        <taxon>Hexapoda</taxon>
        <taxon>Insecta</taxon>
        <taxon>Pterygota</taxon>
        <taxon>Neoptera</taxon>
        <taxon>Endopterygota</taxon>
        <taxon>Lepidoptera</taxon>
        <taxon>Glossata</taxon>
        <taxon>Ditrysia</taxon>
        <taxon>Noctuoidea</taxon>
        <taxon>Noctuidae</taxon>
        <taxon>Heliothinae</taxon>
        <taxon>Helicoverpa</taxon>
    </lineage>
</organism>